<dbReference type="GO" id="GO:0006231">
    <property type="term" value="P:dTMP biosynthetic process"/>
    <property type="evidence" value="ECO:0007669"/>
    <property type="project" value="InterPro"/>
</dbReference>
<name>D4P7K1_9CAUD</name>
<organism evidence="1 2">
    <name type="scientific">Rhodococcus phage ReqiPepy6</name>
    <dbReference type="NCBI Taxonomy" id="691965"/>
    <lineage>
        <taxon>Viruses</taxon>
        <taxon>Duplodnaviria</taxon>
        <taxon>Heunggongvirae</taxon>
        <taxon>Uroviricota</taxon>
        <taxon>Caudoviricetes</taxon>
        <taxon>Pepyhexavirus</taxon>
        <taxon>Pepyhexavirus pepy6</taxon>
    </lineage>
</organism>
<evidence type="ECO:0000313" key="1">
    <source>
        <dbReference type="EMBL" id="ADD80981.1"/>
    </source>
</evidence>
<proteinExistence type="inferred from homology"/>
<dbReference type="GeneID" id="18565667"/>
<dbReference type="NCBIfam" id="TIGR02170">
    <property type="entry name" value="thyX"/>
    <property type="match status" value="1"/>
</dbReference>
<protein>
    <submittedName>
        <fullName evidence="1">Gp090</fullName>
    </submittedName>
</protein>
<dbReference type="PROSITE" id="PS51331">
    <property type="entry name" value="THYX"/>
    <property type="match status" value="1"/>
</dbReference>
<accession>D4P7K1</accession>
<sequence length="237" mass="26888">MIGNSNITLLSGFDFDLIQEVGSDQIICQAARVSTKGADAFGTDESAGLMNFLMSGRHGSPFEHGLMSFRITAPIFVWREFMRHRIGFSYNEQSGRYMELLPVFYIPPAHRPLVQIGKAGAYTFVDGTDEQHETTIEELRIAYTWAWDSYRNMLNRGIAKEVARICLPVATYSSAYVTCNPRSMMSFLSLRTKEEGSKFPSYPQWEIEQVARKMEAVFKELYPLAYEAFNANGRVSP</sequence>
<dbReference type="Pfam" id="PF02511">
    <property type="entry name" value="Thy1"/>
    <property type="match status" value="1"/>
</dbReference>
<dbReference type="OrthoDB" id="8223at10239"/>
<dbReference type="RefSeq" id="YP_009017704.1">
    <property type="nucleotide sequence ID" value="NC_023735.1"/>
</dbReference>
<dbReference type="InterPro" id="IPR036098">
    <property type="entry name" value="Thymidylate_synthase_ThyX_sf"/>
</dbReference>
<gene>
    <name evidence="1" type="ORF">Pepy6gene090</name>
</gene>
<dbReference type="GO" id="GO:0004799">
    <property type="term" value="F:thymidylate synthase activity"/>
    <property type="evidence" value="ECO:0007669"/>
    <property type="project" value="TreeGrafter"/>
</dbReference>
<keyword evidence="2" id="KW-1185">Reference proteome</keyword>
<evidence type="ECO:0000313" key="2">
    <source>
        <dbReference type="Proteomes" id="UP000002347"/>
    </source>
</evidence>
<dbReference type="GO" id="GO:0070402">
    <property type="term" value="F:NADPH binding"/>
    <property type="evidence" value="ECO:0007669"/>
    <property type="project" value="TreeGrafter"/>
</dbReference>
<dbReference type="SUPFAM" id="SSF69796">
    <property type="entry name" value="Thymidylate synthase-complementing protein Thy1"/>
    <property type="match status" value="1"/>
</dbReference>
<dbReference type="Gene3D" id="3.30.1360.170">
    <property type="match status" value="1"/>
</dbReference>
<dbReference type="GO" id="GO:0050660">
    <property type="term" value="F:flavin adenine dinucleotide binding"/>
    <property type="evidence" value="ECO:0007669"/>
    <property type="project" value="InterPro"/>
</dbReference>
<dbReference type="PANTHER" id="PTHR34934">
    <property type="entry name" value="FLAVIN-DEPENDENT THYMIDYLATE SYNTHASE"/>
    <property type="match status" value="1"/>
</dbReference>
<dbReference type="CDD" id="cd20175">
    <property type="entry name" value="ThyX"/>
    <property type="match status" value="1"/>
</dbReference>
<dbReference type="KEGG" id="vg:18565667"/>
<dbReference type="EMBL" id="GU580941">
    <property type="protein sequence ID" value="ADD80981.1"/>
    <property type="molecule type" value="Genomic_DNA"/>
</dbReference>
<dbReference type="GO" id="GO:0050797">
    <property type="term" value="F:thymidylate synthase (FAD) activity"/>
    <property type="evidence" value="ECO:0007669"/>
    <property type="project" value="InterPro"/>
</dbReference>
<dbReference type="PANTHER" id="PTHR34934:SF1">
    <property type="entry name" value="FLAVIN-DEPENDENT THYMIDYLATE SYNTHASE"/>
    <property type="match status" value="1"/>
</dbReference>
<reference evidence="1 2" key="1">
    <citation type="journal article" date="2011" name="Appl. Environ. Microbiol.">
        <title>Genomic and functional analyses of Rhodococcus equi phages ReqiPepy6, ReqiPoco6, ReqiPine5, and ReqiDocB7.</title>
        <authorList>
            <person name="Summer E.J."/>
            <person name="Liu M."/>
            <person name="Gill J.J."/>
            <person name="Grant M."/>
            <person name="Chan-Cortes T.N."/>
            <person name="Ferguson L."/>
            <person name="Janes C."/>
            <person name="Lange K."/>
            <person name="Bertoli M."/>
            <person name="Moore C."/>
            <person name="Orchard R.C."/>
            <person name="Cohen N."/>
            <person name="Young R."/>
        </authorList>
    </citation>
    <scope>NUCLEOTIDE SEQUENCE [LARGE SCALE GENOMIC DNA]</scope>
</reference>
<dbReference type="HAMAP" id="MF_01408">
    <property type="entry name" value="ThyX"/>
    <property type="match status" value="1"/>
</dbReference>
<dbReference type="InterPro" id="IPR003669">
    <property type="entry name" value="Thymidylate_synthase_ThyX"/>
</dbReference>
<dbReference type="Proteomes" id="UP000002347">
    <property type="component" value="Segment"/>
</dbReference>